<sequence length="74" mass="8642">MQKLNHTHLVLIPKNASPWNMTQWRPISLCSMAYKITDNILVVHEILHSMKSKKGKDNYEMTLKLDMAKAYDQV</sequence>
<evidence type="ECO:0000259" key="1">
    <source>
        <dbReference type="PROSITE" id="PS50878"/>
    </source>
</evidence>
<dbReference type="OMA" id="NASPWNM"/>
<proteinExistence type="predicted"/>
<accession>A0A5E4FG35</accession>
<reference evidence="3" key="1">
    <citation type="journal article" date="2020" name="Plant J.">
        <title>Transposons played a major role in the diversification between the closely related almond and peach genomes: results from the almond genome sequence.</title>
        <authorList>
            <person name="Alioto T."/>
            <person name="Alexiou K.G."/>
            <person name="Bardil A."/>
            <person name="Barteri F."/>
            <person name="Castanera R."/>
            <person name="Cruz F."/>
            <person name="Dhingra A."/>
            <person name="Duval H."/>
            <person name="Fernandez I Marti A."/>
            <person name="Frias L."/>
            <person name="Galan B."/>
            <person name="Garcia J.L."/>
            <person name="Howad W."/>
            <person name="Gomez-Garrido J."/>
            <person name="Gut M."/>
            <person name="Julca I."/>
            <person name="Morata J."/>
            <person name="Puigdomenech P."/>
            <person name="Ribeca P."/>
            <person name="Rubio Cabetas M.J."/>
            <person name="Vlasova A."/>
            <person name="Wirthensohn M."/>
            <person name="Garcia-Mas J."/>
            <person name="Gabaldon T."/>
            <person name="Casacuberta J.M."/>
            <person name="Arus P."/>
        </authorList>
    </citation>
    <scope>NUCLEOTIDE SEQUENCE [LARGE SCALE GENOMIC DNA]</scope>
    <source>
        <strain evidence="3">cv. Texas</strain>
    </source>
</reference>
<organism evidence="2 3">
    <name type="scientific">Prunus dulcis</name>
    <name type="common">Almond</name>
    <name type="synonym">Amygdalus dulcis</name>
    <dbReference type="NCBI Taxonomy" id="3755"/>
    <lineage>
        <taxon>Eukaryota</taxon>
        <taxon>Viridiplantae</taxon>
        <taxon>Streptophyta</taxon>
        <taxon>Embryophyta</taxon>
        <taxon>Tracheophyta</taxon>
        <taxon>Spermatophyta</taxon>
        <taxon>Magnoliopsida</taxon>
        <taxon>eudicotyledons</taxon>
        <taxon>Gunneridae</taxon>
        <taxon>Pentapetalae</taxon>
        <taxon>rosids</taxon>
        <taxon>fabids</taxon>
        <taxon>Rosales</taxon>
        <taxon>Rosaceae</taxon>
        <taxon>Amygdaloideae</taxon>
        <taxon>Amygdaleae</taxon>
        <taxon>Prunus</taxon>
    </lineage>
</organism>
<dbReference type="Gramene" id="VVA26857">
    <property type="protein sequence ID" value="VVA26857"/>
    <property type="gene ID" value="Prudul26B023729"/>
</dbReference>
<protein>
    <submittedName>
        <fullName evidence="2">PREDICTED: reverse mRNAase</fullName>
    </submittedName>
</protein>
<gene>
    <name evidence="2" type="ORF">ALMOND_2B023729</name>
</gene>
<name>A0A5E4FG35_PRUDU</name>
<dbReference type="Proteomes" id="UP000327085">
    <property type="component" value="Chromosome 2"/>
</dbReference>
<dbReference type="InParanoid" id="A0A5E4FG35"/>
<feature type="domain" description="Reverse transcriptase" evidence="1">
    <location>
        <begin position="1"/>
        <end position="74"/>
    </location>
</feature>
<evidence type="ECO:0000313" key="2">
    <source>
        <dbReference type="EMBL" id="VVA26857.1"/>
    </source>
</evidence>
<dbReference type="AlphaFoldDB" id="A0A5E4FG35"/>
<dbReference type="EMBL" id="CABIKO010000112">
    <property type="protein sequence ID" value="VVA26857.1"/>
    <property type="molecule type" value="Genomic_DNA"/>
</dbReference>
<dbReference type="InterPro" id="IPR000477">
    <property type="entry name" value="RT_dom"/>
</dbReference>
<dbReference type="PROSITE" id="PS50878">
    <property type="entry name" value="RT_POL"/>
    <property type="match status" value="1"/>
</dbReference>
<evidence type="ECO:0000313" key="3">
    <source>
        <dbReference type="Proteomes" id="UP000327085"/>
    </source>
</evidence>